<dbReference type="Gene3D" id="3.40.50.1010">
    <property type="entry name" value="5'-nuclease"/>
    <property type="match status" value="1"/>
</dbReference>
<dbReference type="EC" id="3.1.-.-" evidence="8"/>
<gene>
    <name evidence="10" type="primary">vapC17</name>
    <name evidence="8" type="synonym">vapC</name>
    <name evidence="10" type="ORF">JPH1_53030</name>
</gene>
<evidence type="ECO:0000256" key="7">
    <source>
        <dbReference type="ARBA" id="ARBA00038093"/>
    </source>
</evidence>
<feature type="domain" description="PIN" evidence="9">
    <location>
        <begin position="7"/>
        <end position="118"/>
    </location>
</feature>
<geneLocation type="plasmid" evidence="10 11">
    <name>p1-JPH1</name>
</geneLocation>
<dbReference type="EMBL" id="AP020327">
    <property type="protein sequence ID" value="BBN50828.1"/>
    <property type="molecule type" value="Genomic_DNA"/>
</dbReference>
<dbReference type="RefSeq" id="WP_095785549.1">
    <property type="nucleotide sequence ID" value="NZ_AP020327.1"/>
</dbReference>
<dbReference type="GO" id="GO:0016787">
    <property type="term" value="F:hydrolase activity"/>
    <property type="evidence" value="ECO:0007669"/>
    <property type="project" value="UniProtKB-KW"/>
</dbReference>
<dbReference type="AlphaFoldDB" id="A0AAI8SQH0"/>
<name>A0AAI8SQH0_MYCAV</name>
<keyword evidence="10" id="KW-0614">Plasmid</keyword>
<evidence type="ECO:0000256" key="3">
    <source>
        <dbReference type="ARBA" id="ARBA00022722"/>
    </source>
</evidence>
<dbReference type="HAMAP" id="MF_00265">
    <property type="entry name" value="VapC_Nob1"/>
    <property type="match status" value="1"/>
</dbReference>
<dbReference type="PANTHER" id="PTHR33653">
    <property type="entry name" value="RIBONUCLEASE VAPC2"/>
    <property type="match status" value="1"/>
</dbReference>
<reference evidence="10 11" key="1">
    <citation type="submission" date="2019-09" db="EMBL/GenBank/DDBJ databases">
        <title>Complete genome sequence of Mycobacterium avium subsp. hominissuis strain JP-H-1.</title>
        <authorList>
            <person name="Kinoshita Y."/>
            <person name="Niwa H."/>
            <person name="Uchida-Fujii E."/>
            <person name="Nukada T."/>
        </authorList>
    </citation>
    <scope>NUCLEOTIDE SEQUENCE [LARGE SCALE GENOMIC DNA]</scope>
    <source>
        <strain evidence="10 11">JP-H-1</strain>
        <plasmid evidence="10 11">p1-JPH1</plasmid>
    </source>
</reference>
<comment type="function">
    <text evidence="8">Toxic component of a toxin-antitoxin (TA) system. An RNase.</text>
</comment>
<dbReference type="InterPro" id="IPR002716">
    <property type="entry name" value="PIN_dom"/>
</dbReference>
<evidence type="ECO:0000256" key="1">
    <source>
        <dbReference type="ARBA" id="ARBA00001946"/>
    </source>
</evidence>
<dbReference type="InterPro" id="IPR022907">
    <property type="entry name" value="VapC_family"/>
</dbReference>
<dbReference type="Proteomes" id="UP000327362">
    <property type="component" value="Plasmid p1-JPH1"/>
</dbReference>
<evidence type="ECO:0000256" key="6">
    <source>
        <dbReference type="ARBA" id="ARBA00022842"/>
    </source>
</evidence>
<keyword evidence="3 8" id="KW-0540">Nuclease</keyword>
<keyword evidence="6 8" id="KW-0460">Magnesium</keyword>
<sequence>MTAWILDKSAHVRLLAGETPPAGVDLADLAICEIGELEWLYSARSAKDYDNQQASLRAYRALRAPVDIFERVRRLQRDLAHHRGMWHRTPIPDLFIAETAIHHDAGVLHRDRDYKRIAAVRPGFQALEI</sequence>
<protein>
    <recommendedName>
        <fullName evidence="8">Ribonuclease VapC</fullName>
        <shortName evidence="8">RNase VapC</shortName>
        <ecNumber evidence="8">3.1.-.-</ecNumber>
    </recommendedName>
    <alternativeName>
        <fullName evidence="8">Toxin VapC</fullName>
    </alternativeName>
</protein>
<comment type="similarity">
    <text evidence="7 8">Belongs to the PINc/VapC protein family.</text>
</comment>
<evidence type="ECO:0000256" key="4">
    <source>
        <dbReference type="ARBA" id="ARBA00022723"/>
    </source>
</evidence>
<feature type="binding site" evidence="8">
    <location>
        <position position="7"/>
    </location>
    <ligand>
        <name>Mg(2+)</name>
        <dbReference type="ChEBI" id="CHEBI:18420"/>
    </ligand>
</feature>
<evidence type="ECO:0000259" key="9">
    <source>
        <dbReference type="Pfam" id="PF01850"/>
    </source>
</evidence>
<dbReference type="SUPFAM" id="SSF88723">
    <property type="entry name" value="PIN domain-like"/>
    <property type="match status" value="1"/>
</dbReference>
<dbReference type="InterPro" id="IPR029060">
    <property type="entry name" value="PIN-like_dom_sf"/>
</dbReference>
<dbReference type="GO" id="GO:0004540">
    <property type="term" value="F:RNA nuclease activity"/>
    <property type="evidence" value="ECO:0007669"/>
    <property type="project" value="InterPro"/>
</dbReference>
<dbReference type="PANTHER" id="PTHR33653:SF1">
    <property type="entry name" value="RIBONUCLEASE VAPC2"/>
    <property type="match status" value="1"/>
</dbReference>
<dbReference type="InterPro" id="IPR050556">
    <property type="entry name" value="Type_II_TA_system_RNase"/>
</dbReference>
<evidence type="ECO:0000313" key="10">
    <source>
        <dbReference type="EMBL" id="BBN50828.1"/>
    </source>
</evidence>
<dbReference type="Pfam" id="PF01850">
    <property type="entry name" value="PIN"/>
    <property type="match status" value="1"/>
</dbReference>
<accession>A0AAI8SQH0</accession>
<organism evidence="10 11">
    <name type="scientific">Mycobacterium avium subsp. hominissuis</name>
    <dbReference type="NCBI Taxonomy" id="439334"/>
    <lineage>
        <taxon>Bacteria</taxon>
        <taxon>Bacillati</taxon>
        <taxon>Actinomycetota</taxon>
        <taxon>Actinomycetes</taxon>
        <taxon>Mycobacteriales</taxon>
        <taxon>Mycobacteriaceae</taxon>
        <taxon>Mycobacterium</taxon>
        <taxon>Mycobacterium avium complex (MAC)</taxon>
    </lineage>
</organism>
<dbReference type="GO" id="GO:0090729">
    <property type="term" value="F:toxin activity"/>
    <property type="evidence" value="ECO:0007669"/>
    <property type="project" value="UniProtKB-KW"/>
</dbReference>
<evidence type="ECO:0000256" key="2">
    <source>
        <dbReference type="ARBA" id="ARBA00022649"/>
    </source>
</evidence>
<evidence type="ECO:0000256" key="8">
    <source>
        <dbReference type="HAMAP-Rule" id="MF_00265"/>
    </source>
</evidence>
<proteinExistence type="inferred from homology"/>
<keyword evidence="8" id="KW-0800">Toxin</keyword>
<dbReference type="GO" id="GO:0000287">
    <property type="term" value="F:magnesium ion binding"/>
    <property type="evidence" value="ECO:0007669"/>
    <property type="project" value="UniProtKB-UniRule"/>
</dbReference>
<feature type="binding site" evidence="8">
    <location>
        <position position="93"/>
    </location>
    <ligand>
        <name>Mg(2+)</name>
        <dbReference type="ChEBI" id="CHEBI:18420"/>
    </ligand>
</feature>
<keyword evidence="4 8" id="KW-0479">Metal-binding</keyword>
<comment type="cofactor">
    <cofactor evidence="1 8">
        <name>Mg(2+)</name>
        <dbReference type="ChEBI" id="CHEBI:18420"/>
    </cofactor>
</comment>
<keyword evidence="5 8" id="KW-0378">Hydrolase</keyword>
<evidence type="ECO:0000313" key="11">
    <source>
        <dbReference type="Proteomes" id="UP000327362"/>
    </source>
</evidence>
<evidence type="ECO:0000256" key="5">
    <source>
        <dbReference type="ARBA" id="ARBA00022801"/>
    </source>
</evidence>
<keyword evidence="2 8" id="KW-1277">Toxin-antitoxin system</keyword>